<evidence type="ECO:0000313" key="1">
    <source>
        <dbReference type="EMBL" id="KAJ2972001.1"/>
    </source>
</evidence>
<protein>
    <submittedName>
        <fullName evidence="1">Uncharacterized protein</fullName>
    </submittedName>
</protein>
<reference evidence="1" key="1">
    <citation type="submission" date="2022-08" db="EMBL/GenBank/DDBJ databases">
        <title>Genome Sequence of Lecanicillium fungicola.</title>
        <authorList>
            <person name="Buettner E."/>
        </authorList>
    </citation>
    <scope>NUCLEOTIDE SEQUENCE</scope>
    <source>
        <strain evidence="1">Babe33</strain>
    </source>
</reference>
<dbReference type="EMBL" id="JANJQO010001231">
    <property type="protein sequence ID" value="KAJ2972001.1"/>
    <property type="molecule type" value="Genomic_DNA"/>
</dbReference>
<comment type="caution">
    <text evidence="1">The sequence shown here is derived from an EMBL/GenBank/DDBJ whole genome shotgun (WGS) entry which is preliminary data.</text>
</comment>
<gene>
    <name evidence="1" type="ORF">NQ176_g7406</name>
</gene>
<proteinExistence type="predicted"/>
<dbReference type="Proteomes" id="UP001143910">
    <property type="component" value="Unassembled WGS sequence"/>
</dbReference>
<organism evidence="1 2">
    <name type="scientific">Zarea fungicola</name>
    <dbReference type="NCBI Taxonomy" id="93591"/>
    <lineage>
        <taxon>Eukaryota</taxon>
        <taxon>Fungi</taxon>
        <taxon>Dikarya</taxon>
        <taxon>Ascomycota</taxon>
        <taxon>Pezizomycotina</taxon>
        <taxon>Sordariomycetes</taxon>
        <taxon>Hypocreomycetidae</taxon>
        <taxon>Hypocreales</taxon>
        <taxon>Cordycipitaceae</taxon>
        <taxon>Zarea</taxon>
    </lineage>
</organism>
<name>A0ACC1MZH9_9HYPO</name>
<accession>A0ACC1MZH9</accession>
<evidence type="ECO:0000313" key="2">
    <source>
        <dbReference type="Proteomes" id="UP001143910"/>
    </source>
</evidence>
<sequence>MELYINASNFIVTEAELKAEIDKVFTEDYFRKQSIMTHRPGATENVWGVHGKPPGIATMFENLTRTSTNMATADVSEFDHSVKRTKRIAEEFTGGKME</sequence>
<keyword evidence="2" id="KW-1185">Reference proteome</keyword>